<feature type="domain" description="N-acetyltransferase" evidence="1">
    <location>
        <begin position="12"/>
        <end position="174"/>
    </location>
</feature>
<name>A0A2N1PN47_9BACT</name>
<keyword evidence="2" id="KW-0808">Transferase</keyword>
<evidence type="ECO:0000313" key="2">
    <source>
        <dbReference type="EMBL" id="PKK89756.1"/>
    </source>
</evidence>
<dbReference type="GO" id="GO:0016747">
    <property type="term" value="F:acyltransferase activity, transferring groups other than amino-acyl groups"/>
    <property type="evidence" value="ECO:0007669"/>
    <property type="project" value="InterPro"/>
</dbReference>
<dbReference type="PROSITE" id="PS51186">
    <property type="entry name" value="GNAT"/>
    <property type="match status" value="1"/>
</dbReference>
<dbReference type="InterPro" id="IPR016181">
    <property type="entry name" value="Acyl_CoA_acyltransferase"/>
</dbReference>
<protein>
    <submittedName>
        <fullName evidence="2">GNAT family N-acetyltransferase</fullName>
    </submittedName>
</protein>
<gene>
    <name evidence="2" type="ORF">CVV64_12570</name>
</gene>
<accession>A0A2N1PN47</accession>
<proteinExistence type="predicted"/>
<dbReference type="Proteomes" id="UP000233256">
    <property type="component" value="Unassembled WGS sequence"/>
</dbReference>
<dbReference type="Gene3D" id="3.40.630.30">
    <property type="match status" value="1"/>
</dbReference>
<reference evidence="2 3" key="1">
    <citation type="journal article" date="2017" name="ISME J.">
        <title>Potential for microbial H2 and metal transformations associated with novel bacteria and archaea in deep terrestrial subsurface sediments.</title>
        <authorList>
            <person name="Hernsdorf A.W."/>
            <person name="Amano Y."/>
            <person name="Miyakawa K."/>
            <person name="Ise K."/>
            <person name="Suzuki Y."/>
            <person name="Anantharaman K."/>
            <person name="Probst A."/>
            <person name="Burstein D."/>
            <person name="Thomas B.C."/>
            <person name="Banfield J.F."/>
        </authorList>
    </citation>
    <scope>NUCLEOTIDE SEQUENCE [LARGE SCALE GENOMIC DNA]</scope>
    <source>
        <strain evidence="2">HGW-Wallbacteria-1</strain>
    </source>
</reference>
<evidence type="ECO:0000259" key="1">
    <source>
        <dbReference type="PROSITE" id="PS51186"/>
    </source>
</evidence>
<comment type="caution">
    <text evidence="2">The sequence shown here is derived from an EMBL/GenBank/DDBJ whole genome shotgun (WGS) entry which is preliminary data.</text>
</comment>
<dbReference type="EMBL" id="PGXC01000012">
    <property type="protein sequence ID" value="PKK89756.1"/>
    <property type="molecule type" value="Genomic_DNA"/>
</dbReference>
<sequence length="194" mass="22384">MRYFKKLSGKKVYLSPVNIDDAEKYAEWLNDMDVTVNLTLSNMIISTALERDLLVRLSTSHDSFAIVSKDTDKLIGNCGFLNVDQLNRKAEVGIFIGDRNYWNKGYGTEALTLLLDFGFNVRNFNNIFLTVKDFNARAIKCYEKLGFKVIGRRREASIFGDRKYDDIFMDMLPDEFRGNSFVKSILEKIDGERQ</sequence>
<dbReference type="PANTHER" id="PTHR43415:SF3">
    <property type="entry name" value="GNAT-FAMILY ACETYLTRANSFERASE"/>
    <property type="match status" value="1"/>
</dbReference>
<dbReference type="InterPro" id="IPR000182">
    <property type="entry name" value="GNAT_dom"/>
</dbReference>
<dbReference type="PANTHER" id="PTHR43415">
    <property type="entry name" value="SPERMIDINE N(1)-ACETYLTRANSFERASE"/>
    <property type="match status" value="1"/>
</dbReference>
<dbReference type="Pfam" id="PF13302">
    <property type="entry name" value="Acetyltransf_3"/>
    <property type="match status" value="1"/>
</dbReference>
<dbReference type="SUPFAM" id="SSF55729">
    <property type="entry name" value="Acyl-CoA N-acyltransferases (Nat)"/>
    <property type="match status" value="1"/>
</dbReference>
<organism evidence="2 3">
    <name type="scientific">Candidatus Wallbacteria bacterium HGW-Wallbacteria-1</name>
    <dbReference type="NCBI Taxonomy" id="2013854"/>
    <lineage>
        <taxon>Bacteria</taxon>
        <taxon>Candidatus Walliibacteriota</taxon>
    </lineage>
</organism>
<dbReference type="AlphaFoldDB" id="A0A2N1PN47"/>
<evidence type="ECO:0000313" key="3">
    <source>
        <dbReference type="Proteomes" id="UP000233256"/>
    </source>
</evidence>